<evidence type="ECO:0000313" key="4">
    <source>
        <dbReference type="EMBL" id="TDK67344.1"/>
    </source>
</evidence>
<dbReference type="Pfam" id="PF13511">
    <property type="entry name" value="DUF4124"/>
    <property type="match status" value="1"/>
</dbReference>
<protein>
    <submittedName>
        <fullName evidence="4">DUF4124 domain-containing protein</fullName>
    </submittedName>
</protein>
<dbReference type="EMBL" id="SMYL01000002">
    <property type="protein sequence ID" value="TDK67344.1"/>
    <property type="molecule type" value="Genomic_DNA"/>
</dbReference>
<dbReference type="Proteomes" id="UP000294829">
    <property type="component" value="Unassembled WGS sequence"/>
</dbReference>
<feature type="region of interest" description="Disordered" evidence="1">
    <location>
        <begin position="64"/>
        <end position="151"/>
    </location>
</feature>
<dbReference type="InterPro" id="IPR025392">
    <property type="entry name" value="DUF4124"/>
</dbReference>
<evidence type="ECO:0000259" key="3">
    <source>
        <dbReference type="Pfam" id="PF13511"/>
    </source>
</evidence>
<comment type="caution">
    <text evidence="4">The sequence shown here is derived from an EMBL/GenBank/DDBJ whole genome shotgun (WGS) entry which is preliminary data.</text>
</comment>
<accession>A0A4R5W3K8</accession>
<evidence type="ECO:0000256" key="1">
    <source>
        <dbReference type="SAM" id="MobiDB-lite"/>
    </source>
</evidence>
<gene>
    <name evidence="4" type="ORF">E2I14_06155</name>
</gene>
<feature type="compositionally biased region" description="Basic and acidic residues" evidence="1">
    <location>
        <begin position="71"/>
        <end position="102"/>
    </location>
</feature>
<feature type="signal peptide" evidence="2">
    <location>
        <begin position="1"/>
        <end position="19"/>
    </location>
</feature>
<feature type="chain" id="PRO_5021025058" evidence="2">
    <location>
        <begin position="20"/>
        <end position="151"/>
    </location>
</feature>
<dbReference type="RefSeq" id="WP_133326502.1">
    <property type="nucleotide sequence ID" value="NZ_SMYL01000002.1"/>
</dbReference>
<keyword evidence="2" id="KW-0732">Signal</keyword>
<evidence type="ECO:0000256" key="2">
    <source>
        <dbReference type="SAM" id="SignalP"/>
    </source>
</evidence>
<sequence>MKQLLIPALMLISVGLAHADSDIYVCTDANGVKTYGNVGDAKGCKKVDLPGLTTFPAPAAKKVTKAPGDFPKVDDYTQKKREADRKQILTDELKAEQKKYDELSAEYKNGEPDRQGGERNYAKYQERTQELKESLNRSQQNIDALQRELGN</sequence>
<dbReference type="AlphaFoldDB" id="A0A4R5W3K8"/>
<feature type="domain" description="DUF4124" evidence="3">
    <location>
        <begin position="17"/>
        <end position="61"/>
    </location>
</feature>
<proteinExistence type="predicted"/>
<name>A0A4R5W3K8_9BURK</name>
<evidence type="ECO:0000313" key="5">
    <source>
        <dbReference type="Proteomes" id="UP000294829"/>
    </source>
</evidence>
<feature type="compositionally biased region" description="Basic and acidic residues" evidence="1">
    <location>
        <begin position="108"/>
        <end position="135"/>
    </location>
</feature>
<organism evidence="4 5">
    <name type="scientific">Sapientia aquatica</name>
    <dbReference type="NCBI Taxonomy" id="1549640"/>
    <lineage>
        <taxon>Bacteria</taxon>
        <taxon>Pseudomonadati</taxon>
        <taxon>Pseudomonadota</taxon>
        <taxon>Betaproteobacteria</taxon>
        <taxon>Burkholderiales</taxon>
        <taxon>Oxalobacteraceae</taxon>
        <taxon>Sapientia</taxon>
    </lineage>
</organism>
<dbReference type="OrthoDB" id="5298561at2"/>
<keyword evidence="5" id="KW-1185">Reference proteome</keyword>
<reference evidence="4 5" key="1">
    <citation type="submission" date="2019-03" db="EMBL/GenBank/DDBJ databases">
        <title>Sapientia aquatica gen. nov., sp. nov., isolated from a crater lake.</title>
        <authorList>
            <person name="Felfoldi T."/>
            <person name="Szabo A."/>
            <person name="Toth E."/>
            <person name="Schumann P."/>
            <person name="Keki Z."/>
            <person name="Marialigeti K."/>
            <person name="Mathe I."/>
        </authorList>
    </citation>
    <scope>NUCLEOTIDE SEQUENCE [LARGE SCALE GENOMIC DNA]</scope>
    <source>
        <strain evidence="4 5">SA-152</strain>
    </source>
</reference>